<sequence length="91" mass="10589">MIKSKVIKDFRDKYSTSIYKKGDMFTSDKKERIEELQKLGYLSKEEKLTEKEQFEGPKHVGGGNYELPNGEKVKGKEKAFARLKELTKKND</sequence>
<dbReference type="AlphaFoldDB" id="A0A6N9Q7N2"/>
<name>A0A6N9Q7N2_9BACL</name>
<protein>
    <submittedName>
        <fullName evidence="1">Uncharacterized protein</fullName>
    </submittedName>
</protein>
<evidence type="ECO:0000313" key="1">
    <source>
        <dbReference type="EMBL" id="NBI30780.1"/>
    </source>
</evidence>
<organism evidence="1 2">
    <name type="scientific">Chengkuizengella marina</name>
    <dbReference type="NCBI Taxonomy" id="2507566"/>
    <lineage>
        <taxon>Bacteria</taxon>
        <taxon>Bacillati</taxon>
        <taxon>Bacillota</taxon>
        <taxon>Bacilli</taxon>
        <taxon>Bacillales</taxon>
        <taxon>Paenibacillaceae</taxon>
        <taxon>Chengkuizengella</taxon>
    </lineage>
</organism>
<proteinExistence type="predicted"/>
<evidence type="ECO:0000313" key="2">
    <source>
        <dbReference type="Proteomes" id="UP000448943"/>
    </source>
</evidence>
<gene>
    <name evidence="1" type="ORF">ERL59_17655</name>
</gene>
<reference evidence="1 2" key="1">
    <citation type="submission" date="2019-01" db="EMBL/GenBank/DDBJ databases">
        <title>Chengkuizengella sp. nov., isolated from deep-sea sediment of East Pacific Ocean.</title>
        <authorList>
            <person name="Yang J."/>
            <person name="Lai Q."/>
            <person name="Shao Z."/>
        </authorList>
    </citation>
    <scope>NUCLEOTIDE SEQUENCE [LARGE SCALE GENOMIC DNA]</scope>
    <source>
        <strain evidence="1 2">YPA3-1-1</strain>
    </source>
</reference>
<dbReference type="OrthoDB" id="2300838at2"/>
<dbReference type="EMBL" id="SIJB01000041">
    <property type="protein sequence ID" value="NBI30780.1"/>
    <property type="molecule type" value="Genomic_DNA"/>
</dbReference>
<keyword evidence="2" id="KW-1185">Reference proteome</keyword>
<dbReference type="RefSeq" id="WP_160647591.1">
    <property type="nucleotide sequence ID" value="NZ_SIJB01000041.1"/>
</dbReference>
<accession>A0A6N9Q7N2</accession>
<dbReference type="Proteomes" id="UP000448943">
    <property type="component" value="Unassembled WGS sequence"/>
</dbReference>
<comment type="caution">
    <text evidence="1">The sequence shown here is derived from an EMBL/GenBank/DDBJ whole genome shotgun (WGS) entry which is preliminary data.</text>
</comment>